<comment type="caution">
    <text evidence="1">The sequence shown here is derived from an EMBL/GenBank/DDBJ whole genome shotgun (WGS) entry which is preliminary data.</text>
</comment>
<evidence type="ECO:0000313" key="2">
    <source>
        <dbReference type="Proteomes" id="UP001281147"/>
    </source>
</evidence>
<keyword evidence="2" id="KW-1185">Reference proteome</keyword>
<dbReference type="Proteomes" id="UP001281147">
    <property type="component" value="Unassembled WGS sequence"/>
</dbReference>
<protein>
    <submittedName>
        <fullName evidence="1">Uncharacterized protein</fullName>
    </submittedName>
</protein>
<reference evidence="1" key="1">
    <citation type="submission" date="2023-07" db="EMBL/GenBank/DDBJ databases">
        <title>Black Yeasts Isolated from many extreme environments.</title>
        <authorList>
            <person name="Coleine C."/>
            <person name="Stajich J.E."/>
            <person name="Selbmann L."/>
        </authorList>
    </citation>
    <scope>NUCLEOTIDE SEQUENCE</scope>
    <source>
        <strain evidence="1">CCFEE 5714</strain>
    </source>
</reference>
<name>A0ACC3N1P9_9PEZI</name>
<evidence type="ECO:0000313" key="1">
    <source>
        <dbReference type="EMBL" id="KAK3707580.1"/>
    </source>
</evidence>
<sequence length="1034" mass="110537">MESEALIDKHEVMNHDQQVQQQQEESAFHAPNWQASDTVALLQPSSLGLPKVMRAWDRKPASPFSRQRVRVGKVWKRPGASSLRAMDENRSPRKRKARTSLQVALKPVKKLCLDGGFGMRARVSRWDASESPTRKIVTRSKAAPEDIVALSEDEDGLVEQQEQDEEATIEFLDEDGTVLDVDPEDDGEEQEWEDEVEVEVEEDDDGAGEEGEVYDGTVVHLGDAIEHPESDGSIHLPAEEVEDAILGELRDGQDDSISHEEAEVSPVANGQHSVEDTDARIEPRTAAVTQPETTQLRNAPPSQAVILPDGFVSPVKRRRAANKSAARQPTGSRRRTLPVQFAPALPDVESLAAAEGVQRSSTGAGVAGEEVDIEGTGEASDETVVPTPTAARYEGTEETMDHEWEDMDGDVAAEDALGSSVHYSEPSRIEGEDEAEIAAAQDYDRGSEGDDDNTMEGIHYAKNIADKPTDASTRLPSSPVRTIEGQYPRLPLRRSPRRKSTSPLKQSTIAPSTEKSHLIAFTPIRTGPAPYPSAFVHPGMNLPARATDEAESSPTSPPERAVSAPPEEPKMSPRKHSRPRISDDTALLQAFLNRAAENKGSRRISASRQESITNRRDSDAVRQALASPAKAEVLGDLDPNSPSPRKASASLDQSNETMTDAAKREQEDSSAGSTKRRSGRSTKKAQPSTPGAPNKIAIRGNTDGVVLKRTEAQDLALLVRNNTRKNKGAAVLPNLRLTKMAATSEAEGEVEDATTEKPEGARGVKWAETLVEFYQGGEASEASVLSEESNGAELPAKSDSEMDISAPAPGPPPPSETPSKPKIRKLRAPSRTAAAPGKTPSAADEPAKDTAPEQQSAIPAPKRRSRIATPAKGLTNASLLPSDLDPPQSAMPTEKKPTPAPKKKMPAPVSKLPAPAPALGQGKENSLLSSPAKKKPAAAAAAAGLPMSKMNFAPKLDFGKGATRLEPASATAKATGLEAVPSLLSPAKKGGRTRGVAFGSSARSDGDEISSTKRREDVPSGLSSPAKKRTRRAL</sequence>
<organism evidence="1 2">
    <name type="scientific">Vermiconidia calcicola</name>
    <dbReference type="NCBI Taxonomy" id="1690605"/>
    <lineage>
        <taxon>Eukaryota</taxon>
        <taxon>Fungi</taxon>
        <taxon>Dikarya</taxon>
        <taxon>Ascomycota</taxon>
        <taxon>Pezizomycotina</taxon>
        <taxon>Dothideomycetes</taxon>
        <taxon>Dothideomycetidae</taxon>
        <taxon>Mycosphaerellales</taxon>
        <taxon>Extremaceae</taxon>
        <taxon>Vermiconidia</taxon>
    </lineage>
</organism>
<accession>A0ACC3N1P9</accession>
<proteinExistence type="predicted"/>
<dbReference type="EMBL" id="JAUTXU010000109">
    <property type="protein sequence ID" value="KAK3707580.1"/>
    <property type="molecule type" value="Genomic_DNA"/>
</dbReference>
<gene>
    <name evidence="1" type="ORF">LTR37_012075</name>
</gene>